<feature type="transmembrane region" description="Helical" evidence="8">
    <location>
        <begin position="12"/>
        <end position="42"/>
    </location>
</feature>
<evidence type="ECO:0000256" key="2">
    <source>
        <dbReference type="ARBA" id="ARBA00022448"/>
    </source>
</evidence>
<feature type="transmembrane region" description="Helical" evidence="8">
    <location>
        <begin position="306"/>
        <end position="329"/>
    </location>
</feature>
<evidence type="ECO:0000313" key="10">
    <source>
        <dbReference type="EMBL" id="ADK80821.1"/>
    </source>
</evidence>
<dbReference type="CDD" id="cd06261">
    <property type="entry name" value="TM_PBP2"/>
    <property type="match status" value="2"/>
</dbReference>
<evidence type="ECO:0000259" key="9">
    <source>
        <dbReference type="PROSITE" id="PS50928"/>
    </source>
</evidence>
<dbReference type="PROSITE" id="PS50928">
    <property type="entry name" value="ABC_TM1"/>
    <property type="match status" value="2"/>
</dbReference>
<dbReference type="PANTHER" id="PTHR43357:SF4">
    <property type="entry name" value="INNER MEMBRANE ABC TRANSPORTER PERMEASE PROTEIN YDCV"/>
    <property type="match status" value="1"/>
</dbReference>
<evidence type="ECO:0000256" key="6">
    <source>
        <dbReference type="ARBA" id="ARBA00022989"/>
    </source>
</evidence>
<feature type="transmembrane region" description="Helical" evidence="8">
    <location>
        <begin position="491"/>
        <end position="513"/>
    </location>
</feature>
<dbReference type="Proteomes" id="UP000002318">
    <property type="component" value="Chromosome"/>
</dbReference>
<dbReference type="PANTHER" id="PTHR43357">
    <property type="entry name" value="INNER MEMBRANE ABC TRANSPORTER PERMEASE PROTEIN YDCV"/>
    <property type="match status" value="1"/>
</dbReference>
<evidence type="ECO:0000256" key="4">
    <source>
        <dbReference type="ARBA" id="ARBA00022519"/>
    </source>
</evidence>
<dbReference type="GO" id="GO:0005886">
    <property type="term" value="C:plasma membrane"/>
    <property type="evidence" value="ECO:0007669"/>
    <property type="project" value="UniProtKB-SubCell"/>
</dbReference>
<feature type="transmembrane region" description="Helical" evidence="8">
    <location>
        <begin position="104"/>
        <end position="126"/>
    </location>
</feature>
<dbReference type="AlphaFoldDB" id="E1R656"/>
<dbReference type="GO" id="GO:0055085">
    <property type="term" value="P:transmembrane transport"/>
    <property type="evidence" value="ECO:0007669"/>
    <property type="project" value="InterPro"/>
</dbReference>
<evidence type="ECO:0000313" key="11">
    <source>
        <dbReference type="Proteomes" id="UP000002318"/>
    </source>
</evidence>
<sequence>MNNASRKKSISGGVALAALPGLMFLFLFFFIPLLTILSGAFIDEAGKISLLPLLATVRDENLLRILGFTFLQAFLSSLIALAMGLPGAYFIARCDFPGKKILRSLSVVPFVIPPILVVLGFVTIFGNNGIINRFLMQLTGSGTPPLKILYSLKGILLAHGFYNFPVVLRIVASHWEAIPEKQEQAAQLLGAKRSAVFRTITLPQLMPAVVSSMLLVFLFCFSSFAVVMVLGGGPKTTTIEVEIFRLARINLDLRAAGRVALIAAGLTILPLLLNFGTESRFTGMGASDRDHRIVRGRNPKVRLFGAVYGLAMVILVIGPLLGVIASGFLEVEGPLAAPRFSLRWFAGIFSVSGPDAFSITAARSIAGSLLLSGLTLLITIPTATLFALATVRSGGKRAKLFELMASLPMSISTVILGSGYLAISVAYPMLTAAPLFIAGAHSVIAFPFVFRSIVTALAKIDGSYRRAAISLGAKPAKAFTDIELPMLESSLFSAAAFAFALSVGEMNATLTLSGGSFPTLPITIYRLIGSYQFHRASALGTVLIVLCAVAFLLLDRSTRRKKEM</sequence>
<accession>E1R656</accession>
<organism evidence="10 11">
    <name type="scientific">Sediminispirochaeta smaragdinae (strain DSM 11293 / JCM 15392 / SEBR 4228)</name>
    <name type="common">Spirochaeta smaragdinae</name>
    <dbReference type="NCBI Taxonomy" id="573413"/>
    <lineage>
        <taxon>Bacteria</taxon>
        <taxon>Pseudomonadati</taxon>
        <taxon>Spirochaetota</taxon>
        <taxon>Spirochaetia</taxon>
        <taxon>Spirochaetales</taxon>
        <taxon>Spirochaetaceae</taxon>
        <taxon>Sediminispirochaeta</taxon>
    </lineage>
</organism>
<evidence type="ECO:0000256" key="8">
    <source>
        <dbReference type="RuleBase" id="RU363032"/>
    </source>
</evidence>
<proteinExistence type="inferred from homology"/>
<dbReference type="Gene3D" id="1.10.3720.10">
    <property type="entry name" value="MetI-like"/>
    <property type="match status" value="2"/>
</dbReference>
<evidence type="ECO:0000256" key="1">
    <source>
        <dbReference type="ARBA" id="ARBA00004429"/>
    </source>
</evidence>
<feature type="transmembrane region" description="Helical" evidence="8">
    <location>
        <begin position="365"/>
        <end position="388"/>
    </location>
</feature>
<dbReference type="Pfam" id="PF00528">
    <property type="entry name" value="BPD_transp_1"/>
    <property type="match status" value="2"/>
</dbReference>
<keyword evidence="7 8" id="KW-0472">Membrane</keyword>
<comment type="similarity">
    <text evidence="8">Belongs to the binding-protein-dependent transport system permease family.</text>
</comment>
<keyword evidence="2 8" id="KW-0813">Transport</keyword>
<dbReference type="OrthoDB" id="9776648at2"/>
<dbReference type="eggNOG" id="COG1178">
    <property type="taxonomic scope" value="Bacteria"/>
</dbReference>
<keyword evidence="4" id="KW-0997">Cell inner membrane</keyword>
<protein>
    <submittedName>
        <fullName evidence="10">Binding-protein-dependent transport systems inner membrane component</fullName>
    </submittedName>
</protein>
<feature type="domain" description="ABC transmembrane type-1" evidence="9">
    <location>
        <begin position="66"/>
        <end position="277"/>
    </location>
</feature>
<keyword evidence="5 8" id="KW-0812">Transmembrane</keyword>
<feature type="transmembrane region" description="Helical" evidence="8">
    <location>
        <begin position="400"/>
        <end position="423"/>
    </location>
</feature>
<dbReference type="RefSeq" id="WP_013254285.1">
    <property type="nucleotide sequence ID" value="NC_014364.1"/>
</dbReference>
<feature type="domain" description="ABC transmembrane type-1" evidence="9">
    <location>
        <begin position="365"/>
        <end position="554"/>
    </location>
</feature>
<evidence type="ECO:0000256" key="3">
    <source>
        <dbReference type="ARBA" id="ARBA00022475"/>
    </source>
</evidence>
<dbReference type="KEGG" id="ssm:Spirs_1694"/>
<keyword evidence="6 8" id="KW-1133">Transmembrane helix</keyword>
<comment type="subcellular location">
    <subcellularLocation>
        <location evidence="1">Cell inner membrane</location>
        <topology evidence="1">Multi-pass membrane protein</topology>
    </subcellularLocation>
    <subcellularLocation>
        <location evidence="8">Cell membrane</location>
        <topology evidence="8">Multi-pass membrane protein</topology>
    </subcellularLocation>
</comment>
<evidence type="ECO:0000256" key="7">
    <source>
        <dbReference type="ARBA" id="ARBA00023136"/>
    </source>
</evidence>
<evidence type="ECO:0000256" key="5">
    <source>
        <dbReference type="ARBA" id="ARBA00022692"/>
    </source>
</evidence>
<feature type="transmembrane region" description="Helical" evidence="8">
    <location>
        <begin position="251"/>
        <end position="273"/>
    </location>
</feature>
<keyword evidence="3" id="KW-1003">Cell membrane</keyword>
<dbReference type="STRING" id="573413.Spirs_1694"/>
<feature type="transmembrane region" description="Helical" evidence="8">
    <location>
        <begin position="208"/>
        <end position="230"/>
    </location>
</feature>
<gene>
    <name evidence="10" type="ordered locus">Spirs_1694</name>
</gene>
<dbReference type="InterPro" id="IPR000515">
    <property type="entry name" value="MetI-like"/>
</dbReference>
<keyword evidence="11" id="KW-1185">Reference proteome</keyword>
<dbReference type="HOGENOM" id="CLU_021838_5_2_12"/>
<feature type="transmembrane region" description="Helical" evidence="8">
    <location>
        <begin position="429"/>
        <end position="450"/>
    </location>
</feature>
<dbReference type="InterPro" id="IPR035906">
    <property type="entry name" value="MetI-like_sf"/>
</dbReference>
<feature type="transmembrane region" description="Helical" evidence="8">
    <location>
        <begin position="533"/>
        <end position="554"/>
    </location>
</feature>
<reference evidence="10 11" key="1">
    <citation type="journal article" date="2010" name="Stand. Genomic Sci.">
        <title>Complete genome sequence of Spirochaeta smaragdinae type strain (SEBR 4228).</title>
        <authorList>
            <person name="Mavromatis K."/>
            <person name="Yasawong M."/>
            <person name="Chertkov O."/>
            <person name="Lapidus A."/>
            <person name="Lucas S."/>
            <person name="Nolan M."/>
            <person name="Del Rio T.G."/>
            <person name="Tice H."/>
            <person name="Cheng J.F."/>
            <person name="Pitluck S."/>
            <person name="Liolios K."/>
            <person name="Ivanova N."/>
            <person name="Tapia R."/>
            <person name="Han C."/>
            <person name="Bruce D."/>
            <person name="Goodwin L."/>
            <person name="Pati A."/>
            <person name="Chen A."/>
            <person name="Palaniappan K."/>
            <person name="Land M."/>
            <person name="Hauser L."/>
            <person name="Chang Y.J."/>
            <person name="Jeffries C.D."/>
            <person name="Detter J.C."/>
            <person name="Rohde M."/>
            <person name="Brambilla E."/>
            <person name="Spring S."/>
            <person name="Goker M."/>
            <person name="Sikorski J."/>
            <person name="Woyke T."/>
            <person name="Bristow J."/>
            <person name="Eisen J.A."/>
            <person name="Markowitz V."/>
            <person name="Hugenholtz P."/>
            <person name="Klenk H.P."/>
            <person name="Kyrpides N.C."/>
        </authorList>
    </citation>
    <scope>NUCLEOTIDE SEQUENCE [LARGE SCALE GENOMIC DNA]</scope>
    <source>
        <strain evidence="11">DSM 11293 / JCM 15392 / SEBR 4228</strain>
    </source>
</reference>
<feature type="transmembrane region" description="Helical" evidence="8">
    <location>
        <begin position="62"/>
        <end position="92"/>
    </location>
</feature>
<name>E1R656_SEDSS</name>
<dbReference type="SUPFAM" id="SSF161098">
    <property type="entry name" value="MetI-like"/>
    <property type="match status" value="2"/>
</dbReference>
<dbReference type="EMBL" id="CP002116">
    <property type="protein sequence ID" value="ADK80821.1"/>
    <property type="molecule type" value="Genomic_DNA"/>
</dbReference>